<dbReference type="GO" id="GO:0006629">
    <property type="term" value="P:lipid metabolic process"/>
    <property type="evidence" value="ECO:0007669"/>
    <property type="project" value="InterPro"/>
</dbReference>
<dbReference type="InterPro" id="IPR051057">
    <property type="entry name" value="PI-PLC_domain"/>
</dbReference>
<proteinExistence type="predicted"/>
<sequence>MFMNNTYCCFYIILSLCVAIIVLIETANGFKLRIAQFQVSNKKSAGMDGGFLGFLNLGGGEFRIKICNEMTNICCETLDPLETQNNDWEQSEINFFIGRQLQDCENFEMTGCISLTMIHEGNDGGELENVTFYGSDFGYGENNRQEYICPIRVKLDGYNSIKVACTSKNNTYDPNRACNGDERFCHIPFSRFTFFGTHNAGTGEDISSISKINCAFKNQDLNVREQLDFGVRFFDLDIIQSKNLYNCDGLESGHGKYPELGLYRCFGKLEIFVEEMINWLNEMNNRDVVVLYFGAIDFEESTYPALEKLLKVPLINERLNKDYKTNKKWPTLGKAIGEKNNIFIFMRTNNPIDDKEFHREVPFHKKHKQTLSKDDIIITSTYKDG</sequence>
<dbReference type="AlphaFoldDB" id="A0A0K2TBJ6"/>
<dbReference type="EMBL" id="HACA01005581">
    <property type="protein sequence ID" value="CDW22942.1"/>
    <property type="molecule type" value="Transcribed_RNA"/>
</dbReference>
<accession>A0A0K2TBJ6</accession>
<dbReference type="OrthoDB" id="1046782at2759"/>
<dbReference type="SUPFAM" id="SSF51695">
    <property type="entry name" value="PLC-like phosphodiesterases"/>
    <property type="match status" value="1"/>
</dbReference>
<protein>
    <submittedName>
        <fullName evidence="1">Putative LOC100201425 [Hydra vulgaris]</fullName>
    </submittedName>
</protein>
<dbReference type="PROSITE" id="PS50007">
    <property type="entry name" value="PIPLC_X_DOMAIN"/>
    <property type="match status" value="1"/>
</dbReference>
<dbReference type="Gene3D" id="3.20.20.190">
    <property type="entry name" value="Phosphatidylinositol (PI) phosphodiesterase"/>
    <property type="match status" value="1"/>
</dbReference>
<dbReference type="InterPro" id="IPR017946">
    <property type="entry name" value="PLC-like_Pdiesterase_TIM-brl"/>
</dbReference>
<dbReference type="CDD" id="cd08557">
    <property type="entry name" value="PI-PLCc_bacteria_like"/>
    <property type="match status" value="1"/>
</dbReference>
<dbReference type="PANTHER" id="PTHR13593:SF140">
    <property type="entry name" value="PLC-LIKE PHOSPHODIESTERASE"/>
    <property type="match status" value="1"/>
</dbReference>
<dbReference type="Pfam" id="PF26146">
    <property type="entry name" value="PI-PLC_X"/>
    <property type="match status" value="1"/>
</dbReference>
<name>A0A0K2TBJ6_LEPSM</name>
<organism evidence="1">
    <name type="scientific">Lepeophtheirus salmonis</name>
    <name type="common">Salmon louse</name>
    <name type="synonym">Caligus salmonis</name>
    <dbReference type="NCBI Taxonomy" id="72036"/>
    <lineage>
        <taxon>Eukaryota</taxon>
        <taxon>Metazoa</taxon>
        <taxon>Ecdysozoa</taxon>
        <taxon>Arthropoda</taxon>
        <taxon>Crustacea</taxon>
        <taxon>Multicrustacea</taxon>
        <taxon>Hexanauplia</taxon>
        <taxon>Copepoda</taxon>
        <taxon>Siphonostomatoida</taxon>
        <taxon>Caligidae</taxon>
        <taxon>Lepeophtheirus</taxon>
    </lineage>
</organism>
<dbReference type="PANTHER" id="PTHR13593">
    <property type="match status" value="1"/>
</dbReference>
<evidence type="ECO:0000313" key="1">
    <source>
        <dbReference type="EMBL" id="CDW22942.1"/>
    </source>
</evidence>
<dbReference type="GO" id="GO:0008081">
    <property type="term" value="F:phosphoric diester hydrolase activity"/>
    <property type="evidence" value="ECO:0007669"/>
    <property type="project" value="InterPro"/>
</dbReference>
<reference evidence="1" key="1">
    <citation type="submission" date="2014-05" db="EMBL/GenBank/DDBJ databases">
        <authorList>
            <person name="Chronopoulou M."/>
        </authorList>
    </citation>
    <scope>NUCLEOTIDE SEQUENCE</scope>
    <source>
        <tissue evidence="1">Whole organism</tissue>
    </source>
</reference>